<organism evidence="3 4">
    <name type="scientific">Microscilla marina ATCC 23134</name>
    <dbReference type="NCBI Taxonomy" id="313606"/>
    <lineage>
        <taxon>Bacteria</taxon>
        <taxon>Pseudomonadati</taxon>
        <taxon>Bacteroidota</taxon>
        <taxon>Cytophagia</taxon>
        <taxon>Cytophagales</taxon>
        <taxon>Microscillaceae</taxon>
        <taxon>Microscilla</taxon>
    </lineage>
</organism>
<dbReference type="Pfam" id="PF02625">
    <property type="entry name" value="XdhC_CoxI"/>
    <property type="match status" value="1"/>
</dbReference>
<dbReference type="eggNOG" id="COG1975">
    <property type="taxonomic scope" value="Bacteria"/>
</dbReference>
<name>A1ZVT1_MICM2</name>
<sequence length="312" mass="34711">MNIWQFINTQLEQYTPVMLLYVVESKGSSPGRQGFSIAVTQKALQGSIGGGIMEHKLVEWARDLLQKQPYEVQLKRQVHRKSEQKDQSGMICSGEQTIAFIPLVSKDLPVVQQVLNAASGLLKLSPQGLGFQTKAPALPRYQYFEATHQEWSFAEQIGVQNNVYIVGGGHVGLAFSQVMANLDFRIHIYDNRPGLNTMEANHYAHYKRVLPYDQLGEAIPAGANHYAVVMTFGYRSDDIAIRQLLGKPLKYLGLMGSQAKIDQLLANLRKDGFPEEQIKKVHTPIGIPIRSKTPAEIAISIAAEIIAVKNTE</sequence>
<dbReference type="Pfam" id="PF13478">
    <property type="entry name" value="XdhC_C"/>
    <property type="match status" value="1"/>
</dbReference>
<evidence type="ECO:0000313" key="3">
    <source>
        <dbReference type="EMBL" id="EAY25508.1"/>
    </source>
</evidence>
<dbReference type="Gene3D" id="3.40.50.720">
    <property type="entry name" value="NAD(P)-binding Rossmann-like Domain"/>
    <property type="match status" value="1"/>
</dbReference>
<feature type="domain" description="XdhC- CoxI" evidence="1">
    <location>
        <begin position="12"/>
        <end position="68"/>
    </location>
</feature>
<evidence type="ECO:0008006" key="5">
    <source>
        <dbReference type="Google" id="ProtNLM"/>
    </source>
</evidence>
<dbReference type="PANTHER" id="PTHR30388">
    <property type="entry name" value="ALDEHYDE OXIDOREDUCTASE MOLYBDENUM COFACTOR ASSEMBLY PROTEIN"/>
    <property type="match status" value="1"/>
</dbReference>
<dbReference type="Proteomes" id="UP000004095">
    <property type="component" value="Unassembled WGS sequence"/>
</dbReference>
<dbReference type="AlphaFoldDB" id="A1ZVT1"/>
<gene>
    <name evidence="3" type="ORF">M23134_06207</name>
</gene>
<comment type="caution">
    <text evidence="3">The sequence shown here is derived from an EMBL/GenBank/DDBJ whole genome shotgun (WGS) entry which is preliminary data.</text>
</comment>
<evidence type="ECO:0000259" key="2">
    <source>
        <dbReference type="Pfam" id="PF13478"/>
    </source>
</evidence>
<dbReference type="InterPro" id="IPR027051">
    <property type="entry name" value="XdhC_Rossmann_dom"/>
</dbReference>
<accession>A1ZVT1</accession>
<proteinExistence type="predicted"/>
<protein>
    <recommendedName>
        <fullName evidence="5">Xanthine dehydrogenase accessory factor</fullName>
    </recommendedName>
</protein>
<keyword evidence="4" id="KW-1185">Reference proteome</keyword>
<dbReference type="OrthoDB" id="9773039at2"/>
<dbReference type="RefSeq" id="WP_002702688.1">
    <property type="nucleotide sequence ID" value="NZ_AAWS01000047.1"/>
</dbReference>
<dbReference type="EMBL" id="AAWS01000047">
    <property type="protein sequence ID" value="EAY25508.1"/>
    <property type="molecule type" value="Genomic_DNA"/>
</dbReference>
<evidence type="ECO:0000259" key="1">
    <source>
        <dbReference type="Pfam" id="PF02625"/>
    </source>
</evidence>
<dbReference type="InterPro" id="IPR052698">
    <property type="entry name" value="MoCofactor_Util/Proc"/>
</dbReference>
<feature type="domain" description="XdhC Rossmann" evidence="2">
    <location>
        <begin position="163"/>
        <end position="305"/>
    </location>
</feature>
<dbReference type="PANTHER" id="PTHR30388:SF6">
    <property type="entry name" value="XANTHINE DEHYDROGENASE SUBUNIT A-RELATED"/>
    <property type="match status" value="1"/>
</dbReference>
<evidence type="ECO:0000313" key="4">
    <source>
        <dbReference type="Proteomes" id="UP000004095"/>
    </source>
</evidence>
<dbReference type="InterPro" id="IPR003777">
    <property type="entry name" value="XdhC_CoxI"/>
</dbReference>
<reference evidence="3 4" key="1">
    <citation type="submission" date="2007-01" db="EMBL/GenBank/DDBJ databases">
        <authorList>
            <person name="Haygood M."/>
            <person name="Podell S."/>
            <person name="Anderson C."/>
            <person name="Hopkinson B."/>
            <person name="Roe K."/>
            <person name="Barbeau K."/>
            <person name="Gaasterland T."/>
            <person name="Ferriera S."/>
            <person name="Johnson J."/>
            <person name="Kravitz S."/>
            <person name="Beeson K."/>
            <person name="Sutton G."/>
            <person name="Rogers Y.-H."/>
            <person name="Friedman R."/>
            <person name="Frazier M."/>
            <person name="Venter J.C."/>
        </authorList>
    </citation>
    <scope>NUCLEOTIDE SEQUENCE [LARGE SCALE GENOMIC DNA]</scope>
    <source>
        <strain evidence="3 4">ATCC 23134</strain>
    </source>
</reference>